<organism evidence="2 3">
    <name type="scientific">Diatraea saccharalis</name>
    <name type="common">sugarcane borer</name>
    <dbReference type="NCBI Taxonomy" id="40085"/>
    <lineage>
        <taxon>Eukaryota</taxon>
        <taxon>Metazoa</taxon>
        <taxon>Ecdysozoa</taxon>
        <taxon>Arthropoda</taxon>
        <taxon>Hexapoda</taxon>
        <taxon>Insecta</taxon>
        <taxon>Pterygota</taxon>
        <taxon>Neoptera</taxon>
        <taxon>Endopterygota</taxon>
        <taxon>Lepidoptera</taxon>
        <taxon>Glossata</taxon>
        <taxon>Ditrysia</taxon>
        <taxon>Pyraloidea</taxon>
        <taxon>Crambidae</taxon>
        <taxon>Crambinae</taxon>
        <taxon>Diatraea</taxon>
    </lineage>
</organism>
<evidence type="ECO:0000313" key="2">
    <source>
        <dbReference type="EMBL" id="CAG9783137.1"/>
    </source>
</evidence>
<feature type="compositionally biased region" description="Basic and acidic residues" evidence="1">
    <location>
        <begin position="48"/>
        <end position="62"/>
    </location>
</feature>
<gene>
    <name evidence="2" type="ORF">DIATSA_LOCUS1330</name>
</gene>
<reference evidence="2" key="2">
    <citation type="submission" date="2022-10" db="EMBL/GenBank/DDBJ databases">
        <authorList>
            <consortium name="ENA_rothamsted_submissions"/>
            <consortium name="culmorum"/>
            <person name="King R."/>
        </authorList>
    </citation>
    <scope>NUCLEOTIDE SEQUENCE</scope>
</reference>
<proteinExistence type="predicted"/>
<protein>
    <submittedName>
        <fullName evidence="2">Uncharacterized protein</fullName>
    </submittedName>
</protein>
<accession>A0A9N9W8A4</accession>
<evidence type="ECO:0000256" key="1">
    <source>
        <dbReference type="SAM" id="MobiDB-lite"/>
    </source>
</evidence>
<dbReference type="EMBL" id="OU893341">
    <property type="protein sequence ID" value="CAG9783137.1"/>
    <property type="molecule type" value="Genomic_DNA"/>
</dbReference>
<evidence type="ECO:0000313" key="3">
    <source>
        <dbReference type="Proteomes" id="UP001153714"/>
    </source>
</evidence>
<keyword evidence="3" id="KW-1185">Reference proteome</keyword>
<reference evidence="2" key="1">
    <citation type="submission" date="2021-12" db="EMBL/GenBank/DDBJ databases">
        <authorList>
            <person name="King R."/>
        </authorList>
    </citation>
    <scope>NUCLEOTIDE SEQUENCE</scope>
</reference>
<sequence>MAHNYLARYQIIYPDYPDSVTGSMYLSNGNGNGDGDKNGNGDNVGKQSEYENKTAEEPEKKRWTGIPDPPETTSRIPTYDEFARQRDSSRPPDSHYYTPGPYKRSTGKRNTCDTILIYIGLCILSACFNIM</sequence>
<feature type="region of interest" description="Disordered" evidence="1">
    <location>
        <begin position="23"/>
        <end position="105"/>
    </location>
</feature>
<name>A0A9N9W8A4_9NEOP</name>
<dbReference type="AlphaFoldDB" id="A0A9N9W8A4"/>
<dbReference type="Proteomes" id="UP001153714">
    <property type="component" value="Chromosome 10"/>
</dbReference>
<dbReference type="OrthoDB" id="7469748at2759"/>
<feature type="compositionally biased region" description="Basic and acidic residues" evidence="1">
    <location>
        <begin position="81"/>
        <end position="93"/>
    </location>
</feature>